<dbReference type="CDD" id="cd17365">
    <property type="entry name" value="MFS_PcaK_like"/>
    <property type="match status" value="1"/>
</dbReference>
<dbReference type="Pfam" id="PF07690">
    <property type="entry name" value="MFS_1"/>
    <property type="match status" value="1"/>
</dbReference>
<feature type="transmembrane region" description="Helical" evidence="5">
    <location>
        <begin position="494"/>
        <end position="512"/>
    </location>
</feature>
<feature type="transmembrane region" description="Helical" evidence="5">
    <location>
        <begin position="227"/>
        <end position="252"/>
    </location>
</feature>
<gene>
    <name evidence="7" type="ORF">EYW47_37590</name>
</gene>
<keyword evidence="3 5" id="KW-1133">Transmembrane helix</keyword>
<keyword evidence="4 5" id="KW-0472">Membrane</keyword>
<evidence type="ECO:0000259" key="6">
    <source>
        <dbReference type="PROSITE" id="PS50850"/>
    </source>
</evidence>
<dbReference type="PROSITE" id="PS00216">
    <property type="entry name" value="SUGAR_TRANSPORT_1"/>
    <property type="match status" value="1"/>
</dbReference>
<dbReference type="EMBL" id="SMRP01000043">
    <property type="protein sequence ID" value="TDG17482.1"/>
    <property type="molecule type" value="Genomic_DNA"/>
</dbReference>
<dbReference type="OrthoDB" id="7066727at2"/>
<dbReference type="InterPro" id="IPR020846">
    <property type="entry name" value="MFS_dom"/>
</dbReference>
<protein>
    <submittedName>
        <fullName evidence="7">MFS transporter</fullName>
    </submittedName>
</protein>
<dbReference type="InterPro" id="IPR036259">
    <property type="entry name" value="MFS_trans_sf"/>
</dbReference>
<feature type="transmembrane region" description="Helical" evidence="5">
    <location>
        <begin position="292"/>
        <end position="318"/>
    </location>
</feature>
<feature type="transmembrane region" description="Helical" evidence="5">
    <location>
        <begin position="459"/>
        <end position="482"/>
    </location>
</feature>
<organism evidence="7 8">
    <name type="scientific">Paraburkholderia silviterrae</name>
    <dbReference type="NCBI Taxonomy" id="2528715"/>
    <lineage>
        <taxon>Bacteria</taxon>
        <taxon>Pseudomonadati</taxon>
        <taxon>Pseudomonadota</taxon>
        <taxon>Betaproteobacteria</taxon>
        <taxon>Burkholderiales</taxon>
        <taxon>Burkholderiaceae</taxon>
        <taxon>Paraburkholderia</taxon>
    </lineage>
</organism>
<feature type="transmembrane region" description="Helical" evidence="5">
    <location>
        <begin position="524"/>
        <end position="543"/>
    </location>
</feature>
<feature type="transmembrane region" description="Helical" evidence="5">
    <location>
        <begin position="264"/>
        <end position="286"/>
    </location>
</feature>
<dbReference type="InterPro" id="IPR005829">
    <property type="entry name" value="Sugar_transporter_CS"/>
</dbReference>
<keyword evidence="2 5" id="KW-0812">Transmembrane</keyword>
<name>A0A4R5LYQ5_9BURK</name>
<reference evidence="7 8" key="1">
    <citation type="submission" date="2019-03" db="EMBL/GenBank/DDBJ databases">
        <title>Paraburkholderia sp. 4M-K11, isolated from subtropical forest soil.</title>
        <authorList>
            <person name="Gao Z.-H."/>
            <person name="Qiu L.-H."/>
        </authorList>
    </citation>
    <scope>NUCLEOTIDE SEQUENCE [LARGE SCALE GENOMIC DNA]</scope>
    <source>
        <strain evidence="7 8">4M-K11</strain>
    </source>
</reference>
<dbReference type="PROSITE" id="PS50850">
    <property type="entry name" value="MFS"/>
    <property type="match status" value="1"/>
</dbReference>
<proteinExistence type="predicted"/>
<comment type="caution">
    <text evidence="7">The sequence shown here is derived from an EMBL/GenBank/DDBJ whole genome shotgun (WGS) entry which is preliminary data.</text>
</comment>
<evidence type="ECO:0000256" key="1">
    <source>
        <dbReference type="ARBA" id="ARBA00004141"/>
    </source>
</evidence>
<dbReference type="PANTHER" id="PTHR23508">
    <property type="entry name" value="CARBOXYLIC ACID TRANSPORTER PROTEIN HOMOLOG"/>
    <property type="match status" value="1"/>
</dbReference>
<comment type="subcellular location">
    <subcellularLocation>
        <location evidence="1">Membrane</location>
        <topology evidence="1">Multi-pass membrane protein</topology>
    </subcellularLocation>
</comment>
<evidence type="ECO:0000256" key="3">
    <source>
        <dbReference type="ARBA" id="ARBA00022989"/>
    </source>
</evidence>
<accession>A0A4R5LYQ5</accession>
<evidence type="ECO:0000256" key="4">
    <source>
        <dbReference type="ARBA" id="ARBA00023136"/>
    </source>
</evidence>
<dbReference type="Proteomes" id="UP000295722">
    <property type="component" value="Unassembled WGS sequence"/>
</dbReference>
<dbReference type="PROSITE" id="PS00217">
    <property type="entry name" value="SUGAR_TRANSPORT_2"/>
    <property type="match status" value="1"/>
</dbReference>
<feature type="transmembrane region" description="Helical" evidence="5">
    <location>
        <begin position="434"/>
        <end position="453"/>
    </location>
</feature>
<dbReference type="GO" id="GO:0005886">
    <property type="term" value="C:plasma membrane"/>
    <property type="evidence" value="ECO:0007669"/>
    <property type="project" value="TreeGrafter"/>
</dbReference>
<sequence length="561" mass="59364">MRHPSGSRRGRQADAVVRCGKALPRNWLVEQGTACVHTCGGRRVARATGSARAGREPDCRLDGRPPLIGRPGRRQPGLCRFVEFPQTRVTLVQCINWRGSSLSHYLGSASAARKFEVLNVTNLIEDGALSLFQIRVYCLCALVALVDGFDSQLLGPAAPSIAHALRVSVAGFGPVFSASQVGFFVGALVLGPVADWLGRRWVLVGATAVFAVFTLLTALAHSISALLFYRVVVGLALGGASPCFIGLAAEYLPLRQRTRLVTMLWAAVPLGGMLGAAVSSALIHTAGWQASFLAGGLISLGVAMLLGFALPESVGFLVRRGTPRRKISPIVEKIAGGPVAHDVRFVSNEQRTQGVPLRKLFESGRRLCTIYLWALCFMAWMALIVVSFWTPALIQRAGFSMSEAAATLLVNNVGAVAGTVLIGSAMQRYGDFRVLAWSFLGAALSVGGFGIFTSALSHVLISSALSGFFLSASCAGLIAVAAESYPTSVRSTGIGWAIGVGRIGSIVGPMFAGQLLMLQWSVRSIYLVLGIPCLCAVGLIALLRRHTSRTATSRADESVAT</sequence>
<dbReference type="Gene3D" id="1.20.1250.20">
    <property type="entry name" value="MFS general substrate transporter like domains"/>
    <property type="match status" value="1"/>
</dbReference>
<dbReference type="InterPro" id="IPR011701">
    <property type="entry name" value="MFS"/>
</dbReference>
<keyword evidence="8" id="KW-1185">Reference proteome</keyword>
<evidence type="ECO:0000313" key="8">
    <source>
        <dbReference type="Proteomes" id="UP000295722"/>
    </source>
</evidence>
<evidence type="ECO:0000256" key="5">
    <source>
        <dbReference type="SAM" id="Phobius"/>
    </source>
</evidence>
<feature type="transmembrane region" description="Helical" evidence="5">
    <location>
        <begin position="404"/>
        <end position="422"/>
    </location>
</feature>
<dbReference type="PANTHER" id="PTHR23508:SF10">
    <property type="entry name" value="CARBOXYLIC ACID TRANSPORTER PROTEIN HOMOLOG"/>
    <property type="match status" value="1"/>
</dbReference>
<feature type="transmembrane region" description="Helical" evidence="5">
    <location>
        <begin position="201"/>
        <end position="221"/>
    </location>
</feature>
<evidence type="ECO:0000256" key="2">
    <source>
        <dbReference type="ARBA" id="ARBA00022692"/>
    </source>
</evidence>
<dbReference type="AlphaFoldDB" id="A0A4R5LYQ5"/>
<evidence type="ECO:0000313" key="7">
    <source>
        <dbReference type="EMBL" id="TDG17482.1"/>
    </source>
</evidence>
<feature type="transmembrane region" description="Helical" evidence="5">
    <location>
        <begin position="368"/>
        <end position="392"/>
    </location>
</feature>
<dbReference type="SUPFAM" id="SSF103473">
    <property type="entry name" value="MFS general substrate transporter"/>
    <property type="match status" value="1"/>
</dbReference>
<feature type="transmembrane region" description="Helical" evidence="5">
    <location>
        <begin position="175"/>
        <end position="194"/>
    </location>
</feature>
<feature type="domain" description="Major facilitator superfamily (MFS) profile" evidence="6">
    <location>
        <begin position="136"/>
        <end position="548"/>
    </location>
</feature>
<dbReference type="GO" id="GO:0046943">
    <property type="term" value="F:carboxylic acid transmembrane transporter activity"/>
    <property type="evidence" value="ECO:0007669"/>
    <property type="project" value="TreeGrafter"/>
</dbReference>